<keyword evidence="3" id="KW-0808">Transferase</keyword>
<dbReference type="EMBL" id="CABFNS010000068">
    <property type="protein sequence ID" value="VUC20134.1"/>
    <property type="molecule type" value="Genomic_DNA"/>
</dbReference>
<dbReference type="PANTHER" id="PTHR12176:SF80">
    <property type="entry name" value="EEF1A LYSINE METHYLTRANSFERASE 4"/>
    <property type="match status" value="1"/>
</dbReference>
<evidence type="ECO:0000313" key="5">
    <source>
        <dbReference type="Proteomes" id="UP000766486"/>
    </source>
</evidence>
<evidence type="ECO:0000256" key="1">
    <source>
        <dbReference type="ARBA" id="ARBA00008361"/>
    </source>
</evidence>
<keyword evidence="5" id="KW-1185">Reference proteome</keyword>
<organism evidence="4 5">
    <name type="scientific">Bionectria ochroleuca</name>
    <name type="common">Gliocladium roseum</name>
    <dbReference type="NCBI Taxonomy" id="29856"/>
    <lineage>
        <taxon>Eukaryota</taxon>
        <taxon>Fungi</taxon>
        <taxon>Dikarya</taxon>
        <taxon>Ascomycota</taxon>
        <taxon>Pezizomycotina</taxon>
        <taxon>Sordariomycetes</taxon>
        <taxon>Hypocreomycetidae</taxon>
        <taxon>Hypocreales</taxon>
        <taxon>Bionectriaceae</taxon>
        <taxon>Clonostachys</taxon>
    </lineage>
</organism>
<sequence>MATDYEKQSYWHNRFASETSFEWLVTSKHFISVIEPHLARLPLSSRVLHLGSGTSDLHNHFRSRGLLNITNLDYEPLAAERGRDLEQKAFGDVCMNYVVADATRLADEPIVIESHGGDGGEEDRNVNPAKFDFVVDKSTADAVACGGDSPVLEMAKGIKECLSKDGVWISLSFSSERFEIPELPFHVEVMAKVPTRKLNPSDPDIYHWCFLLRPMSN</sequence>
<comment type="similarity">
    <text evidence="1">Belongs to the methyltransferase superfamily.</text>
</comment>
<dbReference type="PANTHER" id="PTHR12176">
    <property type="entry name" value="SAM-DEPENDENT METHYLTRANSFERASE SUPERFAMILY PROTEIN"/>
    <property type="match status" value="1"/>
</dbReference>
<dbReference type="Proteomes" id="UP000766486">
    <property type="component" value="Unassembled WGS sequence"/>
</dbReference>
<comment type="caution">
    <text evidence="4">The sequence shown here is derived from an EMBL/GenBank/DDBJ whole genome shotgun (WGS) entry which is preliminary data.</text>
</comment>
<protein>
    <recommendedName>
        <fullName evidence="6">Methyltransferase domain-containing protein</fullName>
    </recommendedName>
</protein>
<proteinExistence type="inferred from homology"/>
<accession>A0ABY6TP39</accession>
<keyword evidence="2" id="KW-0489">Methyltransferase</keyword>
<dbReference type="SUPFAM" id="SSF53335">
    <property type="entry name" value="S-adenosyl-L-methionine-dependent methyltransferases"/>
    <property type="match status" value="1"/>
</dbReference>
<dbReference type="InterPro" id="IPR051419">
    <property type="entry name" value="Lys/N-term_MeTrsfase_sf"/>
</dbReference>
<dbReference type="InterPro" id="IPR029063">
    <property type="entry name" value="SAM-dependent_MTases_sf"/>
</dbReference>
<dbReference type="Gene3D" id="3.40.50.150">
    <property type="entry name" value="Vaccinia Virus protein VP39"/>
    <property type="match status" value="1"/>
</dbReference>
<evidence type="ECO:0000313" key="4">
    <source>
        <dbReference type="EMBL" id="VUC20134.1"/>
    </source>
</evidence>
<evidence type="ECO:0000256" key="3">
    <source>
        <dbReference type="ARBA" id="ARBA00022679"/>
    </source>
</evidence>
<name>A0ABY6TP39_BIOOC</name>
<dbReference type="CDD" id="cd02440">
    <property type="entry name" value="AdoMet_MTases"/>
    <property type="match status" value="1"/>
</dbReference>
<evidence type="ECO:0008006" key="6">
    <source>
        <dbReference type="Google" id="ProtNLM"/>
    </source>
</evidence>
<gene>
    <name evidence="4" type="ORF">CLO192961_LOCUS13078</name>
</gene>
<reference evidence="4 5" key="1">
    <citation type="submission" date="2019-06" db="EMBL/GenBank/DDBJ databases">
        <authorList>
            <person name="Broberg M."/>
        </authorList>
    </citation>
    <scope>NUCLEOTIDE SEQUENCE [LARGE SCALE GENOMIC DNA]</scope>
</reference>
<evidence type="ECO:0000256" key="2">
    <source>
        <dbReference type="ARBA" id="ARBA00022603"/>
    </source>
</evidence>